<sequence>MSYHLFLMMWFIIKFSYENKIDHTDTHIRIVYSKEKFYM</sequence>
<proteinExistence type="predicted"/>
<accession>A7AYS8</accession>
<dbReference type="EMBL" id="AAYG02000004">
    <property type="protein sequence ID" value="EDN79243.1"/>
    <property type="molecule type" value="Genomic_DNA"/>
</dbReference>
<gene>
    <name evidence="1" type="ORF">RUMGNA_00444</name>
</gene>
<dbReference type="PaxDb" id="411470-RUMGNA_00444"/>
<evidence type="ECO:0000313" key="2">
    <source>
        <dbReference type="Proteomes" id="UP000004410"/>
    </source>
</evidence>
<comment type="caution">
    <text evidence="1">The sequence shown here is derived from an EMBL/GenBank/DDBJ whole genome shotgun (WGS) entry which is preliminary data.</text>
</comment>
<name>A7AYS8_MEDG7</name>
<reference evidence="1 2" key="2">
    <citation type="submission" date="2007-06" db="EMBL/GenBank/DDBJ databases">
        <title>Draft genome sequence of Ruminococcus gnavus (ATCC 29149).</title>
        <authorList>
            <person name="Sudarsanam P."/>
            <person name="Ley R."/>
            <person name="Guruge J."/>
            <person name="Turnbaugh P.J."/>
            <person name="Mahowald M."/>
            <person name="Liep D."/>
            <person name="Gordon J."/>
        </authorList>
    </citation>
    <scope>NUCLEOTIDE SEQUENCE [LARGE SCALE GENOMIC DNA]</scope>
    <source>
        <strain evidence="1 2">ATCC 29149</strain>
    </source>
</reference>
<evidence type="ECO:0000313" key="1">
    <source>
        <dbReference type="EMBL" id="EDN79243.1"/>
    </source>
</evidence>
<organism evidence="1 2">
    <name type="scientific">Mediterraneibacter gnavus (strain ATCC 29149 / DSM 114966 / JCM 6515 / VPI C7-9)</name>
    <name type="common">Ruminococcus gnavus</name>
    <dbReference type="NCBI Taxonomy" id="411470"/>
    <lineage>
        <taxon>Bacteria</taxon>
        <taxon>Bacillati</taxon>
        <taxon>Bacillota</taxon>
        <taxon>Clostridia</taxon>
        <taxon>Lachnospirales</taxon>
        <taxon>Lachnospiraceae</taxon>
        <taxon>Mediterraneibacter</taxon>
    </lineage>
</organism>
<dbReference type="AlphaFoldDB" id="A7AYS8"/>
<reference evidence="1 2" key="1">
    <citation type="submission" date="2007-04" db="EMBL/GenBank/DDBJ databases">
        <authorList>
            <person name="Fulton L."/>
            <person name="Clifton S."/>
            <person name="Fulton B."/>
            <person name="Xu J."/>
            <person name="Minx P."/>
            <person name="Pepin K.H."/>
            <person name="Johnson M."/>
            <person name="Thiruvilangam P."/>
            <person name="Bhonagiri V."/>
            <person name="Nash W.E."/>
            <person name="Mardis E.R."/>
            <person name="Wilson R.K."/>
        </authorList>
    </citation>
    <scope>NUCLEOTIDE SEQUENCE [LARGE SCALE GENOMIC DNA]</scope>
    <source>
        <strain evidence="1 2">ATCC 29149</strain>
    </source>
</reference>
<protein>
    <submittedName>
        <fullName evidence="1">Uncharacterized protein</fullName>
    </submittedName>
</protein>
<dbReference type="Proteomes" id="UP000004410">
    <property type="component" value="Unassembled WGS sequence"/>
</dbReference>